<evidence type="ECO:0000313" key="1">
    <source>
        <dbReference type="EMBL" id="GFS24741.1"/>
    </source>
</evidence>
<accession>A0AAV4JW08</accession>
<dbReference type="EMBL" id="BMAT01010352">
    <property type="protein sequence ID" value="GFS24741.1"/>
    <property type="molecule type" value="Genomic_DNA"/>
</dbReference>
<protein>
    <submittedName>
        <fullName evidence="1">Uncharacterized protein</fullName>
    </submittedName>
</protein>
<sequence length="82" mass="8857">MGVTAEKMCAGLALLFPGTASDYDVRVGQSGNSWKRTDGVGLSQFMSRPRLIEASANGSRGVRLHQESRQFLSRSRKVDGGL</sequence>
<comment type="caution">
    <text evidence="1">The sequence shown here is derived from an EMBL/GenBank/DDBJ whole genome shotgun (WGS) entry which is preliminary data.</text>
</comment>
<organism evidence="1 2">
    <name type="scientific">Elysia marginata</name>
    <dbReference type="NCBI Taxonomy" id="1093978"/>
    <lineage>
        <taxon>Eukaryota</taxon>
        <taxon>Metazoa</taxon>
        <taxon>Spiralia</taxon>
        <taxon>Lophotrochozoa</taxon>
        <taxon>Mollusca</taxon>
        <taxon>Gastropoda</taxon>
        <taxon>Heterobranchia</taxon>
        <taxon>Euthyneura</taxon>
        <taxon>Panpulmonata</taxon>
        <taxon>Sacoglossa</taxon>
        <taxon>Placobranchoidea</taxon>
        <taxon>Plakobranchidae</taxon>
        <taxon>Elysia</taxon>
    </lineage>
</organism>
<proteinExistence type="predicted"/>
<gene>
    <name evidence="1" type="ORF">ElyMa_005165300</name>
</gene>
<evidence type="ECO:0000313" key="2">
    <source>
        <dbReference type="Proteomes" id="UP000762676"/>
    </source>
</evidence>
<name>A0AAV4JW08_9GAST</name>
<dbReference type="Proteomes" id="UP000762676">
    <property type="component" value="Unassembled WGS sequence"/>
</dbReference>
<reference evidence="1 2" key="1">
    <citation type="journal article" date="2021" name="Elife">
        <title>Chloroplast acquisition without the gene transfer in kleptoplastic sea slugs, Plakobranchus ocellatus.</title>
        <authorList>
            <person name="Maeda T."/>
            <person name="Takahashi S."/>
            <person name="Yoshida T."/>
            <person name="Shimamura S."/>
            <person name="Takaki Y."/>
            <person name="Nagai Y."/>
            <person name="Toyoda A."/>
            <person name="Suzuki Y."/>
            <person name="Arimoto A."/>
            <person name="Ishii H."/>
            <person name="Satoh N."/>
            <person name="Nishiyama T."/>
            <person name="Hasebe M."/>
            <person name="Maruyama T."/>
            <person name="Minagawa J."/>
            <person name="Obokata J."/>
            <person name="Shigenobu S."/>
        </authorList>
    </citation>
    <scope>NUCLEOTIDE SEQUENCE [LARGE SCALE GENOMIC DNA]</scope>
</reference>
<keyword evidence="2" id="KW-1185">Reference proteome</keyword>
<dbReference type="AlphaFoldDB" id="A0AAV4JW08"/>